<reference evidence="1 2" key="1">
    <citation type="submission" date="2021-03" db="EMBL/GenBank/DDBJ databases">
        <authorList>
            <person name="Kim M.K."/>
        </authorList>
    </citation>
    <scope>NUCLEOTIDE SEQUENCE [LARGE SCALE GENOMIC DNA]</scope>
    <source>
        <strain evidence="1 2">BT507</strain>
    </source>
</reference>
<feature type="non-terminal residue" evidence="1">
    <location>
        <position position="154"/>
    </location>
</feature>
<gene>
    <name evidence="1" type="ORF">J4D97_23165</name>
</gene>
<proteinExistence type="predicted"/>
<sequence>MLEEVFENKNVLFIGVKFYEYHLAIKQKMEQYGAAVSFFAERDTSILYGIVNRLLPQRIDSFQKMHYESILKAIAKKKFDYLLVVRGYRMPLSFVKTVKARNPGIKTIMYQWDANVNSAYLNLDEEYNLIPEFDKVFSFDYKDVEQNPWIKYSP</sequence>
<protein>
    <submittedName>
        <fullName evidence="1">Uncharacterized protein</fullName>
    </submittedName>
</protein>
<organism evidence="1 2">
    <name type="scientific">Hymenobacter defluvii</name>
    <dbReference type="NCBI Taxonomy" id="2054411"/>
    <lineage>
        <taxon>Bacteria</taxon>
        <taxon>Pseudomonadati</taxon>
        <taxon>Bacteroidota</taxon>
        <taxon>Cytophagia</taxon>
        <taxon>Cytophagales</taxon>
        <taxon>Hymenobacteraceae</taxon>
        <taxon>Hymenobacter</taxon>
    </lineage>
</organism>
<evidence type="ECO:0000313" key="2">
    <source>
        <dbReference type="Proteomes" id="UP000670527"/>
    </source>
</evidence>
<accession>A0ABS3TIS0</accession>
<dbReference type="Proteomes" id="UP000670527">
    <property type="component" value="Unassembled WGS sequence"/>
</dbReference>
<dbReference type="EMBL" id="JAGETX010000105">
    <property type="protein sequence ID" value="MBO3273560.1"/>
    <property type="molecule type" value="Genomic_DNA"/>
</dbReference>
<evidence type="ECO:0000313" key="1">
    <source>
        <dbReference type="EMBL" id="MBO3273560.1"/>
    </source>
</evidence>
<keyword evidence="2" id="KW-1185">Reference proteome</keyword>
<dbReference type="RefSeq" id="WP_208309653.1">
    <property type="nucleotide sequence ID" value="NZ_JAGETX010000105.1"/>
</dbReference>
<name>A0ABS3TIS0_9BACT</name>
<comment type="caution">
    <text evidence="1">The sequence shown here is derived from an EMBL/GenBank/DDBJ whole genome shotgun (WGS) entry which is preliminary data.</text>
</comment>